<dbReference type="RefSeq" id="WP_189437045.1">
    <property type="nucleotide sequence ID" value="NZ_BMXE01000004.1"/>
</dbReference>
<sequence length="1161" mass="125102">MPSHEAKLIMRLVDGVSRPGKAVAGTLSSVTAATKSLRAASMAAPAAIGAVGNAARRSAVNTAPMSAGIMMAASASARAVYDYEKMGNAAQAVGLLTDRQRESLEEYAMVLNSDFPALNKDILGAAFELNRAGMNFEQMMGSLRSTLNVSLAGDIEIPETADIMTNVAQAMRLPMATREQVAASMKEVEDVLAYAATKSNTDISQMATTFKYVAPLAAATGMSLKEMAGMTMVLANNGIKASNAGTGLRFAITRLLKPTKEVETALARMGKSASDYVTGARQINAKDLIAQLSLDGIDVSGLEKQIAGALENPALGRSPLKLTAALTDLISKSIGKNGVIDQKTLSDSIFDTVSVLGTEVDLVKLLVDSQKRPDTAALFPMLFGVRHQAKMLAMQGSDLQGTIDALADNYAGAADRMARIRVKGIVGVWMRLSAAFENITVRLAKTGMLEDVSLAISSLTTGITDLSKQNPELLKFGAYTALAIGALAPLGFILSGIAATAAFALNPITWVGAGLATIAAMNWNEIKGPALQFFKGFAKFTHLKWKQFSVAVDGFWAGLTTGLSDDTLNLLDDIGDAFSSLFTTLTGNTNTFSWRRWGSKMGQGLAGWVNSATTSINQAKEAFADFKGWLAGLEWKIPSPIDVISATAKFVWSDVLPKLRDWSGIIFPPIWTDLIKPVPWGDVVTPITDWKNLAGALKWAVLIPFLRRSFWATRIKKIPWKGLTNILGKFKWKSVIPFLSKLIWRGLIGPIGWALLAEELGTFAWGLVFDGPPPWREYFASGDAEEELKQLIYRLKEIWRTLWVENLTPSEVAGTEELRKNWKAANLNFKGGDQEPAPATTFLNNTKANPQNTRQYSVDEVFKVAQLRAEQMNRSRQKHTGAAQSARSAIKDTDQTLAAAVSNWSGDLKTALEAYMAMLSRDGERARGIAAQLEGAIRKTLDGEQSIDELYQDKYLQRFKERAEQAAQKFQSSLNVTATPKVDASSIDEATKKTRTLGDELKSLGAILKGHNSNVFTPGVAYGAPAANVKLDGARRKGGPVWRGGAFLVGEEEPEIFVPDTDGQIIPSSKMGKHALQGAGGAPGIDITSLTGSQVKVSVNMGGVHFSITSDNPEQTMSQIQSQLEGLMSTASQRLRSELKRELDMLLARSSQLSLRARDVA</sequence>
<dbReference type="PANTHER" id="PTHR37813:SF1">
    <property type="entry name" value="FELS-2 PROPHAGE PROTEIN"/>
    <property type="match status" value="1"/>
</dbReference>
<dbReference type="PANTHER" id="PTHR37813">
    <property type="entry name" value="FELS-2 PROPHAGE PROTEIN"/>
    <property type="match status" value="1"/>
</dbReference>
<name>A0ABQ3ED39_9HYPH</name>
<keyword evidence="2" id="KW-1133">Transmembrane helix</keyword>
<comment type="caution">
    <text evidence="4">The sequence shown here is derived from an EMBL/GenBank/DDBJ whole genome shotgun (WGS) entry which is preliminary data.</text>
</comment>
<keyword evidence="2" id="KW-0812">Transmembrane</keyword>
<dbReference type="InterPro" id="IPR010090">
    <property type="entry name" value="Phage_tape_meas"/>
</dbReference>
<dbReference type="EMBL" id="BMXE01000004">
    <property type="protein sequence ID" value="GHB34141.1"/>
    <property type="molecule type" value="Genomic_DNA"/>
</dbReference>
<accession>A0ABQ3ED39</accession>
<keyword evidence="2" id="KW-0472">Membrane</keyword>
<feature type="transmembrane region" description="Helical" evidence="2">
    <location>
        <begin position="476"/>
        <end position="494"/>
    </location>
</feature>
<gene>
    <name evidence="4" type="ORF">GCM10007094_24020</name>
</gene>
<evidence type="ECO:0000256" key="1">
    <source>
        <dbReference type="ARBA" id="ARBA00022612"/>
    </source>
</evidence>
<keyword evidence="5" id="KW-1185">Reference proteome</keyword>
<feature type="transmembrane region" description="Helical" evidence="2">
    <location>
        <begin position="501"/>
        <end position="523"/>
    </location>
</feature>
<evidence type="ECO:0000259" key="3">
    <source>
        <dbReference type="Pfam" id="PF10145"/>
    </source>
</evidence>
<evidence type="ECO:0000313" key="5">
    <source>
        <dbReference type="Proteomes" id="UP000637980"/>
    </source>
</evidence>
<keyword evidence="1" id="KW-1188">Viral release from host cell</keyword>
<evidence type="ECO:0000256" key="2">
    <source>
        <dbReference type="SAM" id="Phobius"/>
    </source>
</evidence>
<proteinExistence type="predicted"/>
<organism evidence="4 5">
    <name type="scientific">Pseudovibrio japonicus</name>
    <dbReference type="NCBI Taxonomy" id="366534"/>
    <lineage>
        <taxon>Bacteria</taxon>
        <taxon>Pseudomonadati</taxon>
        <taxon>Pseudomonadota</taxon>
        <taxon>Alphaproteobacteria</taxon>
        <taxon>Hyphomicrobiales</taxon>
        <taxon>Stappiaceae</taxon>
        <taxon>Pseudovibrio</taxon>
    </lineage>
</organism>
<dbReference type="NCBIfam" id="TIGR01760">
    <property type="entry name" value="tape_meas_TP901"/>
    <property type="match status" value="1"/>
</dbReference>
<dbReference type="Proteomes" id="UP000637980">
    <property type="component" value="Unassembled WGS sequence"/>
</dbReference>
<feature type="domain" description="Phage tail tape measure protein" evidence="3">
    <location>
        <begin position="113"/>
        <end position="293"/>
    </location>
</feature>
<dbReference type="Pfam" id="PF10145">
    <property type="entry name" value="PhageMin_Tail"/>
    <property type="match status" value="1"/>
</dbReference>
<reference evidence="5" key="1">
    <citation type="journal article" date="2019" name="Int. J. Syst. Evol. Microbiol.">
        <title>The Global Catalogue of Microorganisms (GCM) 10K type strain sequencing project: providing services to taxonomists for standard genome sequencing and annotation.</title>
        <authorList>
            <consortium name="The Broad Institute Genomics Platform"/>
            <consortium name="The Broad Institute Genome Sequencing Center for Infectious Disease"/>
            <person name="Wu L."/>
            <person name="Ma J."/>
        </authorList>
    </citation>
    <scope>NUCLEOTIDE SEQUENCE [LARGE SCALE GENOMIC DNA]</scope>
    <source>
        <strain evidence="5">KCTC 12861</strain>
    </source>
</reference>
<protein>
    <recommendedName>
        <fullName evidence="3">Phage tail tape measure protein domain-containing protein</fullName>
    </recommendedName>
</protein>
<evidence type="ECO:0000313" key="4">
    <source>
        <dbReference type="EMBL" id="GHB34141.1"/>
    </source>
</evidence>